<dbReference type="PRINTS" id="PR01210">
    <property type="entry name" value="GGTRANSPTASE"/>
</dbReference>
<dbReference type="PANTHER" id="PTHR11686:SF62">
    <property type="entry name" value="GLUTATHIONE HYDROLASE"/>
    <property type="match status" value="1"/>
</dbReference>
<dbReference type="InterPro" id="IPR029055">
    <property type="entry name" value="Ntn_hydrolases_N"/>
</dbReference>
<evidence type="ECO:0000256" key="11">
    <source>
        <dbReference type="ARBA" id="ARBA00023315"/>
    </source>
</evidence>
<evidence type="ECO:0000256" key="1">
    <source>
        <dbReference type="ARBA" id="ARBA00001049"/>
    </source>
</evidence>
<evidence type="ECO:0000256" key="13">
    <source>
        <dbReference type="PIRSR" id="PIRSR600101-1"/>
    </source>
</evidence>
<keyword evidence="18" id="KW-1185">Reference proteome</keyword>
<dbReference type="OrthoDB" id="1081007at2759"/>
<feature type="binding site" evidence="14">
    <location>
        <position position="192"/>
    </location>
    <ligand>
        <name>L-glutamate</name>
        <dbReference type="ChEBI" id="CHEBI:29985"/>
    </ligand>
</feature>
<evidence type="ECO:0000256" key="4">
    <source>
        <dbReference type="ARBA" id="ARBA00022630"/>
    </source>
</evidence>
<keyword evidence="11 15" id="KW-0012">Acyltransferase</keyword>
<dbReference type="Proteomes" id="UP001152607">
    <property type="component" value="Unassembled WGS sequence"/>
</dbReference>
<sequence length="1082" mass="115595">MYANLTNGGTVCLFGLYLFCDSLLFLLSLSKVVTSRSYFLDCSSGWFKDRLLFPPLPPLSLSRFPSFSAFCSLAACKTLTRRTAMVSTQLSLFLVANAAAAALASPIAAAASGNFLHKKTVEAGRLGAVASESDICSAVGAELLKDGGNAADAMVGTVACVGVVGMYHSGIGGGGFMIVRSANGSYEFIDFRESAPAAAFENMYKNNVQASITGGLASGVPGELRGLQRLHERYGSLSWSEVLTPAVKIAREGWEVNQDLVDYMVSATGSDNFLVNDYEWALDFAPRGKLLALNETITRKRYADTLETIAQLGPDAFYEGPIAEATIRALQAKNGTMTLEDLKNYTVAIREPSTINYRDYKLTACSAPSGGEVALTVLKIMEGYEKVGDASNINLTTHRLDEAMKFAYGMRSNLGDPLFLTGIDEYQNSMISASTAAEVRSKISDTRTFNTSYYDPAGLESLETPGTSHIVTADHTGLSISLTTTVNLLFGSRLVVPETGVIMNNEMNDFSIPNVTNAFGYIPSPANFVRPGKRPLSSISPVIVEHLNATSLADAFYIAVGAAGGSRIITSTIQNLINMLDRGDDVKTALARPRLHDQLVPEVVSVESSFNNGTVAFLKGLGKNVTVAAAGSAAQGLRRLTGGMFEAAGEPRQVNSGGLAVSLDIKSRAFRLFSRRCWTTYQVHCIFFQVTSDHEGPQQHAEIHVQGIQRDSKRRDEKKGKDMEDERALRADYPWIRTPLVIGAPMRLIALAELATEISKAGGIGFIGAGTDVSDLSAHLTKAKKLLENSGLESIEGTLPVGVDWGASLPQALPVLKTFKPAAAWLFAPTDLSSLSTWTASIRTASPHTKIWLQIGSVAEAREVFTSNIAIDVLVVQGTDAGGHGLARGASIVTLVPEVSDLVTEVISNGSSNGDVKEVSKKPVLVAAGGISEPRSAAAALMLGAAGLVLGTRFLASHEAVLSKGYRDEVVRASDGGQTTARTKVYDHARGTVGWADSHNARGILNRTFWDEQEGKVSREENRRLYEVEMGKGDEGWGVDGRMTAYAGSGVGLVKEVKSARDIVEEIREGARGLLGDVAGRW</sequence>
<dbReference type="SUPFAM" id="SSF56235">
    <property type="entry name" value="N-terminal nucleophile aminohydrolases (Ntn hydrolases)"/>
    <property type="match status" value="1"/>
</dbReference>
<evidence type="ECO:0000256" key="12">
    <source>
        <dbReference type="ARBA" id="ARBA00047417"/>
    </source>
</evidence>
<evidence type="ECO:0000256" key="10">
    <source>
        <dbReference type="ARBA" id="ARBA00023180"/>
    </source>
</evidence>
<evidence type="ECO:0000313" key="17">
    <source>
        <dbReference type="EMBL" id="CAI6341627.1"/>
    </source>
</evidence>
<feature type="binding site" evidence="14">
    <location>
        <begin position="537"/>
        <end position="538"/>
    </location>
    <ligand>
        <name>L-glutamate</name>
        <dbReference type="ChEBI" id="CHEBI:29985"/>
    </ligand>
</feature>
<feature type="transmembrane region" description="Helical" evidence="16">
    <location>
        <begin position="90"/>
        <end position="111"/>
    </location>
</feature>
<feature type="active site" description="Nucleophile" evidence="13">
    <location>
        <position position="467"/>
    </location>
</feature>
<reference evidence="17" key="1">
    <citation type="submission" date="2023-01" db="EMBL/GenBank/DDBJ databases">
        <authorList>
            <person name="Van Ghelder C."/>
            <person name="Rancurel C."/>
        </authorList>
    </citation>
    <scope>NUCLEOTIDE SEQUENCE</scope>
    <source>
        <strain evidence="17">CNCM I-4278</strain>
    </source>
</reference>
<dbReference type="CDD" id="cd04730">
    <property type="entry name" value="NPD_like"/>
    <property type="match status" value="1"/>
</dbReference>
<comment type="similarity">
    <text evidence="3">Belongs to the gamma-glutamyltransferase family.</text>
</comment>
<dbReference type="InterPro" id="IPR000101">
    <property type="entry name" value="GGT_peptidase"/>
</dbReference>
<feature type="transmembrane region" description="Helical" evidence="16">
    <location>
        <begin position="6"/>
        <end position="27"/>
    </location>
</feature>
<evidence type="ECO:0000256" key="15">
    <source>
        <dbReference type="RuleBase" id="RU368068"/>
    </source>
</evidence>
<keyword evidence="16" id="KW-0812">Transmembrane</keyword>
<name>A0A9W4UVT7_9PLEO</name>
<dbReference type="EC" id="3.4.19.13" evidence="15"/>
<dbReference type="Gene3D" id="3.60.20.40">
    <property type="match status" value="1"/>
</dbReference>
<dbReference type="NCBIfam" id="TIGR00066">
    <property type="entry name" value="g_glut_trans"/>
    <property type="match status" value="1"/>
</dbReference>
<dbReference type="GO" id="GO:0018580">
    <property type="term" value="F:nitronate monooxygenase activity"/>
    <property type="evidence" value="ECO:0007669"/>
    <property type="project" value="InterPro"/>
</dbReference>
<dbReference type="Gene3D" id="3.20.20.70">
    <property type="entry name" value="Aldolase class I"/>
    <property type="match status" value="1"/>
</dbReference>
<dbReference type="FunFam" id="3.60.20.40:FF:000008">
    <property type="entry name" value="Gamma-glutamyltranspeptidase (Eurofung)"/>
    <property type="match status" value="1"/>
</dbReference>
<dbReference type="GO" id="GO:0103068">
    <property type="term" value="F:leukotriene C4 gamma-glutamyl transferase activity"/>
    <property type="evidence" value="ECO:0007669"/>
    <property type="project" value="UniProtKB-EC"/>
</dbReference>
<evidence type="ECO:0000256" key="2">
    <source>
        <dbReference type="ARBA" id="ARBA00001089"/>
    </source>
</evidence>
<dbReference type="InterPro" id="IPR043138">
    <property type="entry name" value="GGT_lsub"/>
</dbReference>
<feature type="binding site" evidence="14">
    <location>
        <position position="565"/>
    </location>
    <ligand>
        <name>L-glutamate</name>
        <dbReference type="ChEBI" id="CHEBI:29985"/>
    </ligand>
</feature>
<dbReference type="InterPro" id="IPR013785">
    <property type="entry name" value="Aldolase_TIM"/>
</dbReference>
<keyword evidence="16" id="KW-1133">Transmembrane helix</keyword>
<keyword evidence="5" id="KW-0288">FMN</keyword>
<comment type="function">
    <text evidence="15">Cleaves the gamma-glutamyl peptide bond of glutathione and glutathione conjugates.</text>
</comment>
<evidence type="ECO:0000256" key="7">
    <source>
        <dbReference type="ARBA" id="ARBA00022679"/>
    </source>
</evidence>
<dbReference type="Gene3D" id="1.10.246.130">
    <property type="match status" value="1"/>
</dbReference>
<dbReference type="PANTHER" id="PTHR11686">
    <property type="entry name" value="GAMMA GLUTAMYL TRANSPEPTIDASE"/>
    <property type="match status" value="1"/>
</dbReference>
<keyword evidence="8 15" id="KW-0378">Hydrolase</keyword>
<dbReference type="GO" id="GO:0006508">
    <property type="term" value="P:proteolysis"/>
    <property type="evidence" value="ECO:0007669"/>
    <property type="project" value="UniProtKB-KW"/>
</dbReference>
<evidence type="ECO:0000256" key="8">
    <source>
        <dbReference type="ARBA" id="ARBA00022801"/>
    </source>
</evidence>
<keyword evidence="10" id="KW-0325">Glycoprotein</keyword>
<keyword evidence="16" id="KW-0472">Membrane</keyword>
<evidence type="ECO:0000256" key="14">
    <source>
        <dbReference type="PIRSR" id="PIRSR600101-2"/>
    </source>
</evidence>
<dbReference type="InterPro" id="IPR043137">
    <property type="entry name" value="GGT_ssub_C"/>
</dbReference>
<evidence type="ECO:0000256" key="16">
    <source>
        <dbReference type="SAM" id="Phobius"/>
    </source>
</evidence>
<feature type="binding site" evidence="14">
    <location>
        <begin position="485"/>
        <end position="487"/>
    </location>
    <ligand>
        <name>L-glutamate</name>
        <dbReference type="ChEBI" id="CHEBI:29985"/>
    </ligand>
</feature>
<dbReference type="EMBL" id="CAOQHR010000012">
    <property type="protein sequence ID" value="CAI6341627.1"/>
    <property type="molecule type" value="Genomic_DNA"/>
</dbReference>
<protein>
    <recommendedName>
        <fullName evidence="15">Glutathione hydrolase</fullName>
        <ecNumber evidence="15">2.3.2.2</ecNumber>
        <ecNumber evidence="15">3.4.19.13</ecNumber>
    </recommendedName>
    <alternativeName>
        <fullName evidence="15">Gamma-glutamyltransferase</fullName>
    </alternativeName>
    <alternativeName>
        <fullName evidence="15">Gamma-glutamyltranspeptidase</fullName>
    </alternativeName>
</protein>
<dbReference type="InterPro" id="IPR004136">
    <property type="entry name" value="NMO"/>
</dbReference>
<keyword evidence="7 15" id="KW-0808">Transferase</keyword>
<dbReference type="GO" id="GO:0006751">
    <property type="term" value="P:glutathione catabolic process"/>
    <property type="evidence" value="ECO:0007669"/>
    <property type="project" value="UniProtKB-UniRule"/>
</dbReference>
<dbReference type="SUPFAM" id="SSF51412">
    <property type="entry name" value="Inosine monophosphate dehydrogenase (IMPDH)"/>
    <property type="match status" value="1"/>
</dbReference>
<dbReference type="Pfam" id="PF03060">
    <property type="entry name" value="NMO"/>
    <property type="match status" value="1"/>
</dbReference>
<comment type="catalytic activity">
    <reaction evidence="2 15">
        <text>glutathione + H2O = L-cysteinylglycine + L-glutamate</text>
        <dbReference type="Rhea" id="RHEA:28807"/>
        <dbReference type="ChEBI" id="CHEBI:15377"/>
        <dbReference type="ChEBI" id="CHEBI:29985"/>
        <dbReference type="ChEBI" id="CHEBI:57925"/>
        <dbReference type="ChEBI" id="CHEBI:61694"/>
        <dbReference type="EC" id="3.4.19.13"/>
    </reaction>
</comment>
<keyword evidence="6" id="KW-0645">Protease</keyword>
<dbReference type="AlphaFoldDB" id="A0A9W4UVT7"/>
<gene>
    <name evidence="17" type="ORF">PDIGIT_LOCUS14827</name>
</gene>
<keyword evidence="4" id="KW-0285">Flavoprotein</keyword>
<dbReference type="GO" id="GO:0036374">
    <property type="term" value="F:glutathione hydrolase activity"/>
    <property type="evidence" value="ECO:0007669"/>
    <property type="project" value="UniProtKB-UniRule"/>
</dbReference>
<proteinExistence type="inferred from homology"/>
<accession>A0A9W4UVT7</accession>
<evidence type="ECO:0000256" key="6">
    <source>
        <dbReference type="ARBA" id="ARBA00022670"/>
    </source>
</evidence>
<dbReference type="Pfam" id="PF01019">
    <property type="entry name" value="G_glu_transpept"/>
    <property type="match status" value="1"/>
</dbReference>
<organism evidence="17 18">
    <name type="scientific">Periconia digitata</name>
    <dbReference type="NCBI Taxonomy" id="1303443"/>
    <lineage>
        <taxon>Eukaryota</taxon>
        <taxon>Fungi</taxon>
        <taxon>Dikarya</taxon>
        <taxon>Ascomycota</taxon>
        <taxon>Pezizomycotina</taxon>
        <taxon>Dothideomycetes</taxon>
        <taxon>Pleosporomycetidae</taxon>
        <taxon>Pleosporales</taxon>
        <taxon>Massarineae</taxon>
        <taxon>Periconiaceae</taxon>
        <taxon>Periconia</taxon>
    </lineage>
</organism>
<comment type="caution">
    <text evidence="17">The sequence shown here is derived from an EMBL/GenBank/DDBJ whole genome shotgun (WGS) entry which is preliminary data.</text>
</comment>
<evidence type="ECO:0000256" key="9">
    <source>
        <dbReference type="ARBA" id="ARBA00023002"/>
    </source>
</evidence>
<dbReference type="FunFam" id="1.10.246.130:FF:000005">
    <property type="entry name" value="Gamma-glutamyltranspeptidase 1, putative"/>
    <property type="match status" value="1"/>
</dbReference>
<evidence type="ECO:0000256" key="5">
    <source>
        <dbReference type="ARBA" id="ARBA00022643"/>
    </source>
</evidence>
<dbReference type="GO" id="GO:0005886">
    <property type="term" value="C:plasma membrane"/>
    <property type="evidence" value="ECO:0007669"/>
    <property type="project" value="TreeGrafter"/>
</dbReference>
<dbReference type="EC" id="2.3.2.2" evidence="15"/>
<keyword evidence="9" id="KW-0560">Oxidoreductase</keyword>
<comment type="catalytic activity">
    <reaction evidence="1 15">
        <text>an S-substituted glutathione + H2O = an S-substituted L-cysteinylglycine + L-glutamate</text>
        <dbReference type="Rhea" id="RHEA:59468"/>
        <dbReference type="ChEBI" id="CHEBI:15377"/>
        <dbReference type="ChEBI" id="CHEBI:29985"/>
        <dbReference type="ChEBI" id="CHEBI:90779"/>
        <dbReference type="ChEBI" id="CHEBI:143103"/>
        <dbReference type="EC" id="3.4.19.13"/>
    </reaction>
</comment>
<comment type="catalytic activity">
    <reaction evidence="12 15">
        <text>an N-terminal (5-L-glutamyl)-[peptide] + an alpha-amino acid = 5-L-glutamyl amino acid + an N-terminal L-alpha-aminoacyl-[peptide]</text>
        <dbReference type="Rhea" id="RHEA:23904"/>
        <dbReference type="Rhea" id="RHEA-COMP:9780"/>
        <dbReference type="Rhea" id="RHEA-COMP:9795"/>
        <dbReference type="ChEBI" id="CHEBI:77644"/>
        <dbReference type="ChEBI" id="CHEBI:78597"/>
        <dbReference type="ChEBI" id="CHEBI:78599"/>
        <dbReference type="ChEBI" id="CHEBI:78608"/>
        <dbReference type="EC" id="2.3.2.2"/>
    </reaction>
</comment>
<evidence type="ECO:0000313" key="18">
    <source>
        <dbReference type="Proteomes" id="UP001152607"/>
    </source>
</evidence>
<feature type="binding site" evidence="14">
    <location>
        <position position="509"/>
    </location>
    <ligand>
        <name>L-glutamate</name>
        <dbReference type="ChEBI" id="CHEBI:29985"/>
    </ligand>
</feature>
<comment type="pathway">
    <text evidence="15">Sulfur metabolism; glutathione metabolism.</text>
</comment>
<evidence type="ECO:0000256" key="3">
    <source>
        <dbReference type="ARBA" id="ARBA00009381"/>
    </source>
</evidence>